<dbReference type="GO" id="GO:0016020">
    <property type="term" value="C:membrane"/>
    <property type="evidence" value="ECO:0007669"/>
    <property type="project" value="UniProtKB-SubCell"/>
</dbReference>
<evidence type="ECO:0000256" key="3">
    <source>
        <dbReference type="ARBA" id="ARBA00022692"/>
    </source>
</evidence>
<dbReference type="EMBL" id="JBAMMX010000003">
    <property type="protein sequence ID" value="KAK6944521.1"/>
    <property type="molecule type" value="Genomic_DNA"/>
</dbReference>
<comment type="caution">
    <text evidence="7">The sequence shown here is derived from an EMBL/GenBank/DDBJ whole genome shotgun (WGS) entry which is preliminary data.</text>
</comment>
<comment type="caution">
    <text evidence="6">Lacks conserved residue(s) required for the propagation of feature annotation.</text>
</comment>
<dbReference type="GO" id="GO:1990961">
    <property type="term" value="P:xenobiotic detoxification by transmembrane export across the plasma membrane"/>
    <property type="evidence" value="ECO:0007669"/>
    <property type="project" value="InterPro"/>
</dbReference>
<feature type="transmembrane region" description="Helical" evidence="6">
    <location>
        <begin position="176"/>
        <end position="198"/>
    </location>
</feature>
<evidence type="ECO:0000256" key="6">
    <source>
        <dbReference type="RuleBase" id="RU004914"/>
    </source>
</evidence>
<dbReference type="PANTHER" id="PTHR11206">
    <property type="entry name" value="MULTIDRUG RESISTANCE PROTEIN"/>
    <property type="match status" value="1"/>
</dbReference>
<sequence>MANSVEERLLGSEEPQGDLKWRVWTESRKLWRVAFPGILYRITSFGLIVVTQAFIGYVGEVQLAAFALVQTIGLRFVNGILLGMSSATETLCGQAFGAGQYHMLGIYLQRSWVVDGITGTILFPIFIFATPILKLLGQDEDIADAAESISIWFVPFVYFFVFNLTLQMYLQAQLKNIIIGVLSTGTFVLHVFLSWLFVYKLKWGVTGAMGALNISAWSLVIGELIYVLGGWCPNTWKGFTTSAFHDLWPVIKLSVSSGVMLCLELWYNAVLVLIAGYIVRVSNELGRGDAKAAKFAVKVISITSVSFGVMFWLVCFFFGGKIGWLFTTDEEVVETISSLSTLLAFTVFLNRVAIGAGWQGIVAYVNICCYYCIGVPLGVVLGYVANLSVTGIWIGMICGVVMQVIVLGLITWRTNWDNQVKKASERLNRWFLSEKSEESNQNASHS</sequence>
<proteinExistence type="inferred from homology"/>
<protein>
    <recommendedName>
        <fullName evidence="6">Protein DETOXIFICATION</fullName>
    </recommendedName>
    <alternativeName>
        <fullName evidence="6">Multidrug and toxic compound extrusion protein</fullName>
    </alternativeName>
</protein>
<organism evidence="7 8">
    <name type="scientific">Dillenia turbinata</name>
    <dbReference type="NCBI Taxonomy" id="194707"/>
    <lineage>
        <taxon>Eukaryota</taxon>
        <taxon>Viridiplantae</taxon>
        <taxon>Streptophyta</taxon>
        <taxon>Embryophyta</taxon>
        <taxon>Tracheophyta</taxon>
        <taxon>Spermatophyta</taxon>
        <taxon>Magnoliopsida</taxon>
        <taxon>eudicotyledons</taxon>
        <taxon>Gunneridae</taxon>
        <taxon>Pentapetalae</taxon>
        <taxon>Dilleniales</taxon>
        <taxon>Dilleniaceae</taxon>
        <taxon>Dillenia</taxon>
    </lineage>
</organism>
<dbReference type="AlphaFoldDB" id="A0AAN8ZNR0"/>
<feature type="transmembrane region" description="Helical" evidence="6">
    <location>
        <begin position="391"/>
        <end position="412"/>
    </location>
</feature>
<keyword evidence="3 6" id="KW-0812">Transmembrane</keyword>
<reference evidence="7 8" key="1">
    <citation type="submission" date="2023-12" db="EMBL/GenBank/DDBJ databases">
        <title>A high-quality genome assembly for Dillenia turbinata (Dilleniales).</title>
        <authorList>
            <person name="Chanderbali A."/>
        </authorList>
    </citation>
    <scope>NUCLEOTIDE SEQUENCE [LARGE SCALE GENOMIC DNA]</scope>
    <source>
        <strain evidence="7">LSX21</strain>
        <tissue evidence="7">Leaf</tissue>
    </source>
</reference>
<dbReference type="CDD" id="cd13132">
    <property type="entry name" value="MATE_eukaryotic"/>
    <property type="match status" value="1"/>
</dbReference>
<dbReference type="Pfam" id="PF01554">
    <property type="entry name" value="MatE"/>
    <property type="match status" value="2"/>
</dbReference>
<feature type="transmembrane region" description="Helical" evidence="6">
    <location>
        <begin position="149"/>
        <end position="170"/>
    </location>
</feature>
<dbReference type="GO" id="GO:0015297">
    <property type="term" value="F:antiporter activity"/>
    <property type="evidence" value="ECO:0007669"/>
    <property type="project" value="InterPro"/>
</dbReference>
<evidence type="ECO:0000256" key="5">
    <source>
        <dbReference type="ARBA" id="ARBA00023136"/>
    </source>
</evidence>
<feature type="transmembrane region" description="Helical" evidence="6">
    <location>
        <begin position="251"/>
        <end position="279"/>
    </location>
</feature>
<feature type="transmembrane region" description="Helical" evidence="6">
    <location>
        <begin position="361"/>
        <end position="385"/>
    </location>
</feature>
<evidence type="ECO:0000313" key="7">
    <source>
        <dbReference type="EMBL" id="KAK6944521.1"/>
    </source>
</evidence>
<keyword evidence="8" id="KW-1185">Reference proteome</keyword>
<dbReference type="InterPro" id="IPR045069">
    <property type="entry name" value="MATE_euk"/>
</dbReference>
<evidence type="ECO:0000256" key="1">
    <source>
        <dbReference type="ARBA" id="ARBA00004141"/>
    </source>
</evidence>
<comment type="similarity">
    <text evidence="2 6">Belongs to the multi antimicrobial extrusion (MATE) (TC 2.A.66.1) family.</text>
</comment>
<gene>
    <name evidence="7" type="ORF">RJ641_025623</name>
</gene>
<keyword evidence="5 6" id="KW-0472">Membrane</keyword>
<keyword evidence="4 6" id="KW-1133">Transmembrane helix</keyword>
<evidence type="ECO:0000256" key="2">
    <source>
        <dbReference type="ARBA" id="ARBA00010199"/>
    </source>
</evidence>
<dbReference type="InterPro" id="IPR002528">
    <property type="entry name" value="MATE_fam"/>
</dbReference>
<dbReference type="Proteomes" id="UP001370490">
    <property type="component" value="Unassembled WGS sequence"/>
</dbReference>
<evidence type="ECO:0000256" key="4">
    <source>
        <dbReference type="ARBA" id="ARBA00022989"/>
    </source>
</evidence>
<evidence type="ECO:0000313" key="8">
    <source>
        <dbReference type="Proteomes" id="UP001370490"/>
    </source>
</evidence>
<feature type="transmembrane region" description="Helical" evidence="6">
    <location>
        <begin position="332"/>
        <end position="349"/>
    </location>
</feature>
<dbReference type="GO" id="GO:0042910">
    <property type="term" value="F:xenobiotic transmembrane transporter activity"/>
    <property type="evidence" value="ECO:0007669"/>
    <property type="project" value="InterPro"/>
</dbReference>
<comment type="subcellular location">
    <subcellularLocation>
        <location evidence="1">Membrane</location>
        <topology evidence="1">Multi-pass membrane protein</topology>
    </subcellularLocation>
</comment>
<name>A0AAN8ZNR0_9MAGN</name>
<feature type="transmembrane region" description="Helical" evidence="6">
    <location>
        <begin position="38"/>
        <end position="58"/>
    </location>
</feature>
<feature type="transmembrane region" description="Helical" evidence="6">
    <location>
        <begin position="117"/>
        <end position="137"/>
    </location>
</feature>
<feature type="transmembrane region" description="Helical" evidence="6">
    <location>
        <begin position="299"/>
        <end position="320"/>
    </location>
</feature>
<accession>A0AAN8ZNR0</accession>